<feature type="domain" description="NADAR" evidence="1">
    <location>
        <begin position="47"/>
        <end position="179"/>
    </location>
</feature>
<keyword evidence="3" id="KW-1185">Reference proteome</keyword>
<dbReference type="InterPro" id="IPR037238">
    <property type="entry name" value="YbiA-like_sf"/>
</dbReference>
<dbReference type="EMBL" id="LWDG02000019">
    <property type="protein sequence ID" value="KAE8271405.1"/>
    <property type="molecule type" value="Genomic_DNA"/>
</dbReference>
<dbReference type="AlphaFoldDB" id="A0A8X7NG56"/>
<reference evidence="2" key="1">
    <citation type="submission" date="2016-04" db="EMBL/GenBank/DDBJ databases">
        <authorList>
            <person name="Nguyen H.D."/>
            <person name="Samba Siva P."/>
            <person name="Cullis J."/>
            <person name="Levesque C.A."/>
            <person name="Hambleton S."/>
        </authorList>
    </citation>
    <scope>NUCLEOTIDE SEQUENCE</scope>
    <source>
        <strain evidence="2">DAOMC 236422</strain>
    </source>
</reference>
<dbReference type="Gene3D" id="1.10.357.40">
    <property type="entry name" value="YbiA-like"/>
    <property type="match status" value="1"/>
</dbReference>
<dbReference type="Proteomes" id="UP000078113">
    <property type="component" value="Unassembled WGS sequence"/>
</dbReference>
<sequence>MEDIEIVSSSELSSARSVTPTVDTEDATSANIPIIYFGVETEPFFFLCPLFPSRISLGDHQFLTAEAFFQAARFAKHPNLVTAIKNTAVFCLLIPILFQLFILQRWSKHVPHDWEERRLEVMKEVQTLKYAQYEQLRARLIQTGDCDLIYKSNTDNFFGCGQDGQGLNHLGRILMDIRTSSRMSQPPSHAPLLQCFPDARMSPGMSWSSTVWCANNASEKWHPHAQPALKEVTIYPAVANAVAYKYAFLHGIVHGDEPWTLDVIVQLHSAAVEGDDGPQVKFTYWHSGLRDSRSSEVYMRLASENLKWSSRGIYIYSFTLKLNQWHSRTPYSTISITFLPSKSTERDCHPIRPDHTLSVAYWE</sequence>
<accession>A0A8X7NG56</accession>
<comment type="caution">
    <text evidence="2">The sequence shown here is derived from an EMBL/GenBank/DDBJ whole genome shotgun (WGS) entry which is preliminary data.</text>
</comment>
<evidence type="ECO:0000313" key="2">
    <source>
        <dbReference type="EMBL" id="KAE8271405.1"/>
    </source>
</evidence>
<dbReference type="Pfam" id="PF08719">
    <property type="entry name" value="NADAR"/>
    <property type="match status" value="1"/>
</dbReference>
<evidence type="ECO:0000313" key="3">
    <source>
        <dbReference type="Proteomes" id="UP000078113"/>
    </source>
</evidence>
<evidence type="ECO:0000259" key="1">
    <source>
        <dbReference type="Pfam" id="PF08719"/>
    </source>
</evidence>
<organism evidence="2 3">
    <name type="scientific">Tilletia walkeri</name>
    <dbReference type="NCBI Taxonomy" id="117179"/>
    <lineage>
        <taxon>Eukaryota</taxon>
        <taxon>Fungi</taxon>
        <taxon>Dikarya</taxon>
        <taxon>Basidiomycota</taxon>
        <taxon>Ustilaginomycotina</taxon>
        <taxon>Exobasidiomycetes</taxon>
        <taxon>Tilletiales</taxon>
        <taxon>Tilletiaceae</taxon>
        <taxon>Tilletia</taxon>
    </lineage>
</organism>
<proteinExistence type="predicted"/>
<dbReference type="InterPro" id="IPR012816">
    <property type="entry name" value="NADAR"/>
</dbReference>
<gene>
    <name evidence="2" type="ORF">A4X09_0g923</name>
</gene>
<protein>
    <recommendedName>
        <fullName evidence="1">NADAR domain-containing protein</fullName>
    </recommendedName>
</protein>
<dbReference type="SUPFAM" id="SSF143990">
    <property type="entry name" value="YbiA-like"/>
    <property type="match status" value="1"/>
</dbReference>
<dbReference type="CDD" id="cd15457">
    <property type="entry name" value="NADAR"/>
    <property type="match status" value="1"/>
</dbReference>
<name>A0A8X7NG56_9BASI</name>
<reference evidence="2" key="2">
    <citation type="journal article" date="2019" name="IMA Fungus">
        <title>Genome sequencing and comparison of five Tilletia species to identify candidate genes for the detection of regulated species infecting wheat.</title>
        <authorList>
            <person name="Nguyen H.D.T."/>
            <person name="Sultana T."/>
            <person name="Kesanakurti P."/>
            <person name="Hambleton S."/>
        </authorList>
    </citation>
    <scope>NUCLEOTIDE SEQUENCE</scope>
    <source>
        <strain evidence="2">DAOMC 236422</strain>
    </source>
</reference>